<evidence type="ECO:0000313" key="18">
    <source>
        <dbReference type="EMBL" id="SNX49189.1"/>
    </source>
</evidence>
<reference evidence="19" key="1">
    <citation type="submission" date="2016-06" db="EMBL/GenBank/DDBJ databases">
        <authorList>
            <person name="Rodrigo-Torres L."/>
            <person name="Arahal R.D."/>
            <person name="Lucena T."/>
        </authorList>
    </citation>
    <scope>NUCLEOTIDE SEQUENCE [LARGE SCALE GENOMIC DNA]</scope>
    <source>
        <strain evidence="19">CECT8203</strain>
    </source>
</reference>
<keyword evidence="10 14" id="KW-0067">ATP-binding</keyword>
<dbReference type="SMART" id="SM00387">
    <property type="entry name" value="HATPase_c"/>
    <property type="match status" value="1"/>
</dbReference>
<protein>
    <recommendedName>
        <fullName evidence="14">Sensor protein</fullName>
        <ecNumber evidence="14">2.7.13.3</ecNumber>
    </recommendedName>
</protein>
<dbReference type="PROSITE" id="PS50109">
    <property type="entry name" value="HIS_KIN"/>
    <property type="match status" value="1"/>
</dbReference>
<evidence type="ECO:0000259" key="17">
    <source>
        <dbReference type="PROSITE" id="PS50885"/>
    </source>
</evidence>
<dbReference type="GO" id="GO:0000155">
    <property type="term" value="F:phosphorelay sensor kinase activity"/>
    <property type="evidence" value="ECO:0007669"/>
    <property type="project" value="UniProtKB-UniRule"/>
</dbReference>
<dbReference type="RefSeq" id="WP_096994282.1">
    <property type="nucleotide sequence ID" value="NZ_JBHSII010000011.1"/>
</dbReference>
<evidence type="ECO:0000256" key="6">
    <source>
        <dbReference type="ARBA" id="ARBA00022679"/>
    </source>
</evidence>
<evidence type="ECO:0000256" key="13">
    <source>
        <dbReference type="ARBA" id="ARBA00023136"/>
    </source>
</evidence>
<keyword evidence="11 15" id="KW-1133">Transmembrane helix</keyword>
<dbReference type="InterPro" id="IPR036890">
    <property type="entry name" value="HATPase_C_sf"/>
</dbReference>
<dbReference type="PANTHER" id="PTHR24421">
    <property type="entry name" value="NITRATE/NITRITE SENSOR PROTEIN NARX-RELATED"/>
    <property type="match status" value="1"/>
</dbReference>
<evidence type="ECO:0000256" key="8">
    <source>
        <dbReference type="ARBA" id="ARBA00022741"/>
    </source>
</evidence>
<accession>A0A240EM00</accession>
<dbReference type="Pfam" id="PF00672">
    <property type="entry name" value="HAMP"/>
    <property type="match status" value="1"/>
</dbReference>
<dbReference type="Proteomes" id="UP000219336">
    <property type="component" value="Unassembled WGS sequence"/>
</dbReference>
<dbReference type="Gene3D" id="1.20.5.1930">
    <property type="match status" value="1"/>
</dbReference>
<evidence type="ECO:0000256" key="7">
    <source>
        <dbReference type="ARBA" id="ARBA00022692"/>
    </source>
</evidence>
<dbReference type="InterPro" id="IPR003660">
    <property type="entry name" value="HAMP_dom"/>
</dbReference>
<evidence type="ECO:0000256" key="10">
    <source>
        <dbReference type="ARBA" id="ARBA00022840"/>
    </source>
</evidence>
<feature type="transmembrane region" description="Helical" evidence="15">
    <location>
        <begin position="151"/>
        <end position="173"/>
    </location>
</feature>
<evidence type="ECO:0000259" key="16">
    <source>
        <dbReference type="PROSITE" id="PS50109"/>
    </source>
</evidence>
<evidence type="ECO:0000256" key="9">
    <source>
        <dbReference type="ARBA" id="ARBA00022777"/>
    </source>
</evidence>
<keyword evidence="6 14" id="KW-0808">Transferase</keyword>
<dbReference type="InterPro" id="IPR011712">
    <property type="entry name" value="Sig_transdc_His_kin_sub3_dim/P"/>
</dbReference>
<dbReference type="Gene3D" id="1.20.120.960">
    <property type="entry name" value="Histidine kinase NarX, sensor domain"/>
    <property type="match status" value="1"/>
</dbReference>
<dbReference type="CDD" id="cd06225">
    <property type="entry name" value="HAMP"/>
    <property type="match status" value="1"/>
</dbReference>
<dbReference type="InterPro" id="IPR005467">
    <property type="entry name" value="His_kinase_dom"/>
</dbReference>
<evidence type="ECO:0000256" key="2">
    <source>
        <dbReference type="ARBA" id="ARBA00004429"/>
    </source>
</evidence>
<comment type="catalytic activity">
    <reaction evidence="1 14">
        <text>ATP + protein L-histidine = ADP + protein N-phospho-L-histidine.</text>
        <dbReference type="EC" id="2.7.13.3"/>
    </reaction>
</comment>
<keyword evidence="9 14" id="KW-0418">Kinase</keyword>
<evidence type="ECO:0000256" key="3">
    <source>
        <dbReference type="ARBA" id="ARBA00022475"/>
    </source>
</evidence>
<evidence type="ECO:0000256" key="15">
    <source>
        <dbReference type="SAM" id="Phobius"/>
    </source>
</evidence>
<dbReference type="PANTHER" id="PTHR24421:SF10">
    <property type="entry name" value="NITRATE_NITRITE SENSOR PROTEIN NARQ"/>
    <property type="match status" value="1"/>
</dbReference>
<dbReference type="Pfam" id="PF13675">
    <property type="entry name" value="PilJ"/>
    <property type="match status" value="1"/>
</dbReference>
<dbReference type="CDD" id="cd16917">
    <property type="entry name" value="HATPase_UhpB-NarQ-NarX-like"/>
    <property type="match status" value="1"/>
</dbReference>
<dbReference type="PIRSF" id="PIRSF003167">
    <property type="entry name" value="STHK_NarX/NarQ"/>
    <property type="match status" value="1"/>
</dbReference>
<dbReference type="GO" id="GO:0005524">
    <property type="term" value="F:ATP binding"/>
    <property type="evidence" value="ECO:0007669"/>
    <property type="project" value="UniProtKB-UniRule"/>
</dbReference>
<dbReference type="InterPro" id="IPR042295">
    <property type="entry name" value="NarX-like_N_sf"/>
</dbReference>
<evidence type="ECO:0000313" key="19">
    <source>
        <dbReference type="Proteomes" id="UP000219336"/>
    </source>
</evidence>
<keyword evidence="19" id="KW-1185">Reference proteome</keyword>
<dbReference type="SMART" id="SM00304">
    <property type="entry name" value="HAMP"/>
    <property type="match status" value="1"/>
</dbReference>
<dbReference type="GO" id="GO:0005886">
    <property type="term" value="C:plasma membrane"/>
    <property type="evidence" value="ECO:0007669"/>
    <property type="project" value="UniProtKB-SubCell"/>
</dbReference>
<evidence type="ECO:0000256" key="1">
    <source>
        <dbReference type="ARBA" id="ARBA00000085"/>
    </source>
</evidence>
<dbReference type="Gene3D" id="3.30.565.10">
    <property type="entry name" value="Histidine kinase-like ATPase, C-terminal domain"/>
    <property type="match status" value="1"/>
</dbReference>
<evidence type="ECO:0000256" key="5">
    <source>
        <dbReference type="ARBA" id="ARBA00022553"/>
    </source>
</evidence>
<keyword evidence="3 14" id="KW-1003">Cell membrane</keyword>
<dbReference type="CDD" id="cd22899">
    <property type="entry name" value="NarQ_sensor"/>
    <property type="match status" value="1"/>
</dbReference>
<gene>
    <name evidence="18" type="primary">narX</name>
    <name evidence="18" type="ORF">VTH8203_02832</name>
</gene>
<feature type="domain" description="HAMP" evidence="17">
    <location>
        <begin position="175"/>
        <end position="227"/>
    </location>
</feature>
<dbReference type="InterPro" id="IPR003594">
    <property type="entry name" value="HATPase_dom"/>
</dbReference>
<keyword evidence="8 14" id="KW-0547">Nucleotide-binding</keyword>
<dbReference type="SUPFAM" id="SSF158472">
    <property type="entry name" value="HAMP domain-like"/>
    <property type="match status" value="1"/>
</dbReference>
<feature type="domain" description="Histidine kinase" evidence="16">
    <location>
        <begin position="367"/>
        <end position="567"/>
    </location>
</feature>
<proteinExistence type="predicted"/>
<dbReference type="Pfam" id="PF07730">
    <property type="entry name" value="HisKA_3"/>
    <property type="match status" value="1"/>
</dbReference>
<dbReference type="InterPro" id="IPR029095">
    <property type="entry name" value="NarX-like_N"/>
</dbReference>
<comment type="subcellular location">
    <subcellularLocation>
        <location evidence="2">Cell inner membrane</location>
        <topology evidence="2">Multi-pass membrane protein</topology>
    </subcellularLocation>
</comment>
<keyword evidence="7 15" id="KW-0812">Transmembrane</keyword>
<dbReference type="InterPro" id="IPR050482">
    <property type="entry name" value="Sensor_HK_TwoCompSys"/>
</dbReference>
<dbReference type="Gene3D" id="6.10.340.10">
    <property type="match status" value="1"/>
</dbReference>
<evidence type="ECO:0000256" key="12">
    <source>
        <dbReference type="ARBA" id="ARBA00023012"/>
    </source>
</evidence>
<evidence type="ECO:0000256" key="14">
    <source>
        <dbReference type="PIRNR" id="PIRNR003167"/>
    </source>
</evidence>
<evidence type="ECO:0000256" key="4">
    <source>
        <dbReference type="ARBA" id="ARBA00022519"/>
    </source>
</evidence>
<dbReference type="OrthoDB" id="9811306at2"/>
<dbReference type="GO" id="GO:0046983">
    <property type="term" value="F:protein dimerization activity"/>
    <property type="evidence" value="ECO:0007669"/>
    <property type="project" value="UniProtKB-UniRule"/>
</dbReference>
<dbReference type="PROSITE" id="PS50885">
    <property type="entry name" value="HAMP"/>
    <property type="match status" value="1"/>
</dbReference>
<dbReference type="EMBL" id="OANU01000049">
    <property type="protein sequence ID" value="SNX49189.1"/>
    <property type="molecule type" value="Genomic_DNA"/>
</dbReference>
<organism evidence="18 19">
    <name type="scientific">Vibrio thalassae</name>
    <dbReference type="NCBI Taxonomy" id="1243014"/>
    <lineage>
        <taxon>Bacteria</taxon>
        <taxon>Pseudomonadati</taxon>
        <taxon>Pseudomonadota</taxon>
        <taxon>Gammaproteobacteria</taxon>
        <taxon>Vibrionales</taxon>
        <taxon>Vibrionaceae</taxon>
        <taxon>Vibrio</taxon>
    </lineage>
</organism>
<dbReference type="EC" id="2.7.13.3" evidence="14"/>
<dbReference type="NCBIfam" id="NF008184">
    <property type="entry name" value="PRK10935.1"/>
    <property type="match status" value="1"/>
</dbReference>
<sequence length="574" mass="64985">MKKPNKSVTGTIAKAMILILLLSLATTNFAILTLASSLNDAEAVNVSGSMRMQSYRLAYDMQSDSPLYYLHVEQFERSLYSPSMKALQSWDVPREITQDYYNLIIRWHELKAVLSSDDREQYLMQVADFVDRIDLFVLELQEHSENKLIRLAWAGGVGLGGILLVAVYVVLFVRKQIVRPLGQLISASEQVQNRSFDVEVDIRSDNELGILGNAFRNMARDLGKLYRGLEQAVNEKTHKLQHAHQSLQVLYQSSQELTATRISHENFRAILTYIASVEGIGAVEIKVSEVEGNPWVAREGHFNGKAERIKPLHLDGEELGQLRYQVGLPCPDEKLIDNFVQILSRAIYYNKAQRQTEQIILMEERATIARELHDSLAQSLSYLKIQVTLLNRSIDKELTDASSSRSQLVLNDIREGLDNAYVQLRELLTTFRLSIKEGTFGEAITEMLHQLDEQTEAQIELDNRMSSLELGANEQVHILQLIREAVLNAIKHAEASVIKVTCFEDENALVTVKIKDDGVGFEQNIHKLDHYGMSIMKERAARLNADLTIDSAQNDGCEVVLTFQRSKEPLSERT</sequence>
<evidence type="ECO:0000256" key="11">
    <source>
        <dbReference type="ARBA" id="ARBA00022989"/>
    </source>
</evidence>
<keyword evidence="13 14" id="KW-0472">Membrane</keyword>
<dbReference type="InterPro" id="IPR016380">
    <property type="entry name" value="Sig_transdc_His_kin_NarX/NarQ"/>
</dbReference>
<keyword evidence="4 14" id="KW-0997">Cell inner membrane</keyword>
<dbReference type="Pfam" id="PF02518">
    <property type="entry name" value="HATPase_c"/>
    <property type="match status" value="1"/>
</dbReference>
<dbReference type="AlphaFoldDB" id="A0A240EM00"/>
<keyword evidence="12 14" id="KW-0902">Two-component regulatory system</keyword>
<keyword evidence="5" id="KW-0597">Phosphoprotein</keyword>
<name>A0A240EM00_9VIBR</name>
<dbReference type="SUPFAM" id="SSF55874">
    <property type="entry name" value="ATPase domain of HSP90 chaperone/DNA topoisomerase II/histidine kinase"/>
    <property type="match status" value="1"/>
</dbReference>